<evidence type="ECO:0000256" key="1">
    <source>
        <dbReference type="ARBA" id="ARBA00004196"/>
    </source>
</evidence>
<dbReference type="RefSeq" id="WP_177057009.1">
    <property type="nucleotide sequence ID" value="NZ_JACAPB010000017.1"/>
</dbReference>
<dbReference type="CDD" id="cd06301">
    <property type="entry name" value="PBP1_rhizopine_binding-like"/>
    <property type="match status" value="1"/>
</dbReference>
<feature type="domain" description="Periplasmic binding protein" evidence="5">
    <location>
        <begin position="31"/>
        <end position="290"/>
    </location>
</feature>
<protein>
    <submittedName>
        <fullName evidence="6">Sugar ABC transporter substrate-binding protein</fullName>
    </submittedName>
</protein>
<name>A0A7Y7YCM8_9PSED</name>
<dbReference type="GO" id="GO:0055085">
    <property type="term" value="P:transmembrane transport"/>
    <property type="evidence" value="ECO:0007669"/>
    <property type="project" value="UniProtKB-ARBA"/>
</dbReference>
<evidence type="ECO:0000256" key="3">
    <source>
        <dbReference type="ARBA" id="ARBA00022729"/>
    </source>
</evidence>
<dbReference type="PANTHER" id="PTHR46847">
    <property type="entry name" value="D-ALLOSE-BINDING PERIPLASMIC PROTEIN-RELATED"/>
    <property type="match status" value="1"/>
</dbReference>
<dbReference type="InterPro" id="IPR028082">
    <property type="entry name" value="Peripla_BP_I"/>
</dbReference>
<dbReference type="EMBL" id="JACAQD010000011">
    <property type="protein sequence ID" value="NWC32625.1"/>
    <property type="molecule type" value="Genomic_DNA"/>
</dbReference>
<dbReference type="Gene3D" id="3.40.50.2300">
    <property type="match status" value="2"/>
</dbReference>
<evidence type="ECO:0000256" key="2">
    <source>
        <dbReference type="ARBA" id="ARBA00007639"/>
    </source>
</evidence>
<evidence type="ECO:0000259" key="5">
    <source>
        <dbReference type="Pfam" id="PF13407"/>
    </source>
</evidence>
<dbReference type="GO" id="GO:0030313">
    <property type="term" value="C:cell envelope"/>
    <property type="evidence" value="ECO:0007669"/>
    <property type="project" value="UniProtKB-SubCell"/>
</dbReference>
<comment type="caution">
    <text evidence="6">The sequence shown here is derived from an EMBL/GenBank/DDBJ whole genome shotgun (WGS) entry which is preliminary data.</text>
</comment>
<gene>
    <name evidence="6" type="ORF">HX876_09490</name>
</gene>
<dbReference type="SUPFAM" id="SSF53822">
    <property type="entry name" value="Periplasmic binding protein-like I"/>
    <property type="match status" value="1"/>
</dbReference>
<dbReference type="InterPro" id="IPR025997">
    <property type="entry name" value="SBP_2_dom"/>
</dbReference>
<accession>A0A7Y7YCM8</accession>
<comment type="subcellular location">
    <subcellularLocation>
        <location evidence="1">Cell envelope</location>
    </subcellularLocation>
</comment>
<organism evidence="6 7">
    <name type="scientific">Pseudomonas gingeri</name>
    <dbReference type="NCBI Taxonomy" id="117681"/>
    <lineage>
        <taxon>Bacteria</taxon>
        <taxon>Pseudomonadati</taxon>
        <taxon>Pseudomonadota</taxon>
        <taxon>Gammaproteobacteria</taxon>
        <taxon>Pseudomonadales</taxon>
        <taxon>Pseudomonadaceae</taxon>
        <taxon>Pseudomonas</taxon>
    </lineage>
</organism>
<comment type="similarity">
    <text evidence="2">Belongs to the bacterial solute-binding protein 2 family.</text>
</comment>
<dbReference type="AlphaFoldDB" id="A0A7Y7YCM8"/>
<feature type="chain" id="PRO_5031535955" evidence="4">
    <location>
        <begin position="28"/>
        <end position="312"/>
    </location>
</feature>
<evidence type="ECO:0000256" key="4">
    <source>
        <dbReference type="SAM" id="SignalP"/>
    </source>
</evidence>
<keyword evidence="3 4" id="KW-0732">Signal</keyword>
<evidence type="ECO:0000313" key="6">
    <source>
        <dbReference type="EMBL" id="NWC32625.1"/>
    </source>
</evidence>
<evidence type="ECO:0000313" key="7">
    <source>
        <dbReference type="Proteomes" id="UP000520592"/>
    </source>
</evidence>
<feature type="signal peptide" evidence="4">
    <location>
        <begin position="1"/>
        <end position="27"/>
    </location>
</feature>
<dbReference type="Pfam" id="PF13407">
    <property type="entry name" value="Peripla_BP_4"/>
    <property type="match status" value="1"/>
</dbReference>
<reference evidence="6 7" key="1">
    <citation type="submission" date="2020-04" db="EMBL/GenBank/DDBJ databases">
        <title>Molecular characterization of pseudomonads from Agaricus bisporus reveal novel blotch 2 pathogens in Western Europe.</title>
        <authorList>
            <person name="Taparia T."/>
            <person name="Krijger M."/>
            <person name="Haynes E."/>
            <person name="Elpinstone J.G."/>
            <person name="Noble R."/>
            <person name="Van Der Wolf J."/>
        </authorList>
    </citation>
    <scope>NUCLEOTIDE SEQUENCE [LARGE SCALE GENOMIC DNA]</scope>
    <source>
        <strain evidence="6 7">IPO3737</strain>
    </source>
</reference>
<sequence>MNTKIRFASLALSLSLPLMFASGAAMADLKIGVSMSQFDDTWLTYLRENMDKKAKSMPDGVKLQFEDARSDVVKQLSQVESFISQKVDAIVVNPVDTAATKKITEAAVKAGIPLVYVNRRPDDLNLPKGVVTVASNDLEAGQMQMQYLADKLGGKGDIVILLGDLANNSTTNRTKGVKEVLAKYPNIKIDQEQTGTWLRDKGMTLTNDWLTQGRKFDAVVANNDEMAIGASMALNQAGVKKGSVLIAGVDGTPDGLRAVEKGDMTVSVFQDAKGQADGSIDTAVKMIKKQPVEAAVWVPYKLITPQNVKDFK</sequence>
<dbReference type="Proteomes" id="UP000520592">
    <property type="component" value="Unassembled WGS sequence"/>
</dbReference>
<proteinExistence type="inferred from homology"/>
<dbReference type="PANTHER" id="PTHR46847:SF1">
    <property type="entry name" value="D-ALLOSE-BINDING PERIPLASMIC PROTEIN-RELATED"/>
    <property type="match status" value="1"/>
</dbReference>
<dbReference type="GO" id="GO:0030246">
    <property type="term" value="F:carbohydrate binding"/>
    <property type="evidence" value="ECO:0007669"/>
    <property type="project" value="UniProtKB-ARBA"/>
</dbReference>